<comment type="similarity">
    <text evidence="4">Belongs to the cyclic nucleotide phosphodiesterase class-III family.</text>
</comment>
<name>A0ABP9S8K0_9GAMM</name>
<dbReference type="InterPro" id="IPR029052">
    <property type="entry name" value="Metallo-depent_PP-like"/>
</dbReference>
<sequence length="275" mass="30294">MIERVESIVPQAEDGSVILAQLSDPHLFADRDNVFLGINPYNSLSQVVRQLSDEPGVDLVLASGDLSQDHSEASYRQFADLVAPLGKPVVALPGNHDAINFMARSLADTQVAMPPRVMMGDWQMILLNSAVTGLPSGHVPLIQQSWLKRILEETEETPTLIALHHHPVPTNCAWLDQHSLDNGQEFLALLSRYPQVKAVLFGHIHQEMDCHVGGLRLLAVPSTSIQFLPRSRGFVLDSRQPGYRLLRLYPDGSIDTQVKRLTGGEFVPDPSASGY</sequence>
<keyword evidence="3" id="KW-0408">Iron</keyword>
<accession>A0ABP9S8K0</accession>
<evidence type="ECO:0000256" key="4">
    <source>
        <dbReference type="ARBA" id="ARBA00025742"/>
    </source>
</evidence>
<dbReference type="PANTHER" id="PTHR42988:SF2">
    <property type="entry name" value="CYCLIC NUCLEOTIDE PHOSPHODIESTERASE CBUA0032-RELATED"/>
    <property type="match status" value="1"/>
</dbReference>
<dbReference type="CDD" id="cd07402">
    <property type="entry name" value="MPP_GpdQ"/>
    <property type="match status" value="1"/>
</dbReference>
<protein>
    <submittedName>
        <fullName evidence="6">3',5'-cyclic-AMP phosphodiesterase</fullName>
    </submittedName>
</protein>
<keyword evidence="2" id="KW-0378">Hydrolase</keyword>
<dbReference type="PANTHER" id="PTHR42988">
    <property type="entry name" value="PHOSPHOHYDROLASE"/>
    <property type="match status" value="1"/>
</dbReference>
<proteinExistence type="inferred from homology"/>
<gene>
    <name evidence="6" type="primary">cpdA</name>
    <name evidence="6" type="ORF">GCM10025772_20490</name>
</gene>
<evidence type="ECO:0000313" key="7">
    <source>
        <dbReference type="Proteomes" id="UP001501600"/>
    </source>
</evidence>
<dbReference type="NCBIfam" id="NF008359">
    <property type="entry name" value="PRK11148.1"/>
    <property type="match status" value="1"/>
</dbReference>
<dbReference type="Gene3D" id="3.60.21.10">
    <property type="match status" value="1"/>
</dbReference>
<keyword evidence="1" id="KW-0479">Metal-binding</keyword>
<dbReference type="RefSeq" id="WP_345316968.1">
    <property type="nucleotide sequence ID" value="NZ_BAABLF010000013.1"/>
</dbReference>
<dbReference type="InterPro" id="IPR026575">
    <property type="entry name" value="GpdQ/CpdA-like"/>
</dbReference>
<dbReference type="EMBL" id="BAABLF010000013">
    <property type="protein sequence ID" value="GAA5192115.1"/>
    <property type="molecule type" value="Genomic_DNA"/>
</dbReference>
<comment type="caution">
    <text evidence="6">The sequence shown here is derived from an EMBL/GenBank/DDBJ whole genome shotgun (WGS) entry which is preliminary data.</text>
</comment>
<dbReference type="InterPro" id="IPR004843">
    <property type="entry name" value="Calcineurin-like_PHP"/>
</dbReference>
<evidence type="ECO:0000256" key="1">
    <source>
        <dbReference type="ARBA" id="ARBA00022723"/>
    </source>
</evidence>
<keyword evidence="7" id="KW-1185">Reference proteome</keyword>
<feature type="domain" description="Calcineurin-like phosphoesterase" evidence="5">
    <location>
        <begin position="20"/>
        <end position="206"/>
    </location>
</feature>
<dbReference type="Pfam" id="PF00149">
    <property type="entry name" value="Metallophos"/>
    <property type="match status" value="1"/>
</dbReference>
<dbReference type="InterPro" id="IPR050884">
    <property type="entry name" value="CNP_phosphodiesterase-III"/>
</dbReference>
<reference evidence="7" key="1">
    <citation type="journal article" date="2019" name="Int. J. Syst. Evol. Microbiol.">
        <title>The Global Catalogue of Microorganisms (GCM) 10K type strain sequencing project: providing services to taxonomists for standard genome sequencing and annotation.</title>
        <authorList>
            <consortium name="The Broad Institute Genomics Platform"/>
            <consortium name="The Broad Institute Genome Sequencing Center for Infectious Disease"/>
            <person name="Wu L."/>
            <person name="Ma J."/>
        </authorList>
    </citation>
    <scope>NUCLEOTIDE SEQUENCE [LARGE SCALE GENOMIC DNA]</scope>
    <source>
        <strain evidence="7">JCM 18720</strain>
    </source>
</reference>
<evidence type="ECO:0000256" key="3">
    <source>
        <dbReference type="ARBA" id="ARBA00023004"/>
    </source>
</evidence>
<dbReference type="Proteomes" id="UP001501600">
    <property type="component" value="Unassembled WGS sequence"/>
</dbReference>
<evidence type="ECO:0000313" key="6">
    <source>
        <dbReference type="EMBL" id="GAA5192115.1"/>
    </source>
</evidence>
<dbReference type="SUPFAM" id="SSF56300">
    <property type="entry name" value="Metallo-dependent phosphatases"/>
    <property type="match status" value="1"/>
</dbReference>
<organism evidence="6 7">
    <name type="scientific">Ferrimonas gelatinilytica</name>
    <dbReference type="NCBI Taxonomy" id="1255257"/>
    <lineage>
        <taxon>Bacteria</taxon>
        <taxon>Pseudomonadati</taxon>
        <taxon>Pseudomonadota</taxon>
        <taxon>Gammaproteobacteria</taxon>
        <taxon>Alteromonadales</taxon>
        <taxon>Ferrimonadaceae</taxon>
        <taxon>Ferrimonas</taxon>
    </lineage>
</organism>
<evidence type="ECO:0000259" key="5">
    <source>
        <dbReference type="Pfam" id="PF00149"/>
    </source>
</evidence>
<evidence type="ECO:0000256" key="2">
    <source>
        <dbReference type="ARBA" id="ARBA00022801"/>
    </source>
</evidence>